<evidence type="ECO:0000256" key="8">
    <source>
        <dbReference type="ARBA" id="ARBA00023136"/>
    </source>
</evidence>
<evidence type="ECO:0000256" key="1">
    <source>
        <dbReference type="ARBA" id="ARBA00004651"/>
    </source>
</evidence>
<name>A0A1N6S079_9FIRM</name>
<reference evidence="12" key="1">
    <citation type="submission" date="2017-01" db="EMBL/GenBank/DDBJ databases">
        <authorList>
            <person name="Varghese N."/>
            <person name="Submissions S."/>
        </authorList>
    </citation>
    <scope>NUCLEOTIDE SEQUENCE [LARGE SCALE GENOMIC DNA]</scope>
    <source>
        <strain evidence="12">ATCC 700103</strain>
    </source>
</reference>
<feature type="transmembrane region" description="Helical" evidence="10">
    <location>
        <begin position="135"/>
        <end position="159"/>
    </location>
</feature>
<keyword evidence="4" id="KW-0997">Cell inner membrane</keyword>
<sequence>MFGFYLSQLFNGITQGSIYALMAIGYSLIFGTLGLVTFAYGDIVIFGVFVGYYFYAVLGLNLILAMLLALPITFLFGVLVEKICYEKFRKEARMLMLITTVGFGIFLRSASQIIFGTGNKSIPTLIEGKIEIGNLNILYIQLGIIIFTLIFIYALRYFLNNTRTGIGIRALSMDQDAAKLVGVNVDKSIKFGHSLGVVLGVFGGIMLGSFYNAISPMMGPNLGLKAFTAVVLGGITSIPGAVIGGYILGIMENLAVAVFSSGYRDVVAFIILIIVLVVKPSGLFGKEVKF</sequence>
<organism evidence="11 12">
    <name type="scientific">Halanaerobium kushneri</name>
    <dbReference type="NCBI Taxonomy" id="56779"/>
    <lineage>
        <taxon>Bacteria</taxon>
        <taxon>Bacillati</taxon>
        <taxon>Bacillota</taxon>
        <taxon>Clostridia</taxon>
        <taxon>Halanaerobiales</taxon>
        <taxon>Halanaerobiaceae</taxon>
        <taxon>Halanaerobium</taxon>
    </lineage>
</organism>
<evidence type="ECO:0000256" key="4">
    <source>
        <dbReference type="ARBA" id="ARBA00022519"/>
    </source>
</evidence>
<dbReference type="GO" id="GO:0015188">
    <property type="term" value="F:L-isoleucine transmembrane transporter activity"/>
    <property type="evidence" value="ECO:0007669"/>
    <property type="project" value="TreeGrafter"/>
</dbReference>
<feature type="transmembrane region" description="Helical" evidence="10">
    <location>
        <begin position="255"/>
        <end position="278"/>
    </location>
</feature>
<evidence type="ECO:0000256" key="3">
    <source>
        <dbReference type="ARBA" id="ARBA00022475"/>
    </source>
</evidence>
<keyword evidence="12" id="KW-1185">Reference proteome</keyword>
<evidence type="ECO:0000256" key="5">
    <source>
        <dbReference type="ARBA" id="ARBA00022692"/>
    </source>
</evidence>
<feature type="transmembrane region" description="Helical" evidence="10">
    <location>
        <begin position="52"/>
        <end position="80"/>
    </location>
</feature>
<feature type="transmembrane region" description="Helical" evidence="10">
    <location>
        <begin position="18"/>
        <end position="40"/>
    </location>
</feature>
<evidence type="ECO:0000256" key="6">
    <source>
        <dbReference type="ARBA" id="ARBA00022970"/>
    </source>
</evidence>
<dbReference type="GO" id="GO:0042941">
    <property type="term" value="P:D-alanine transmembrane transport"/>
    <property type="evidence" value="ECO:0007669"/>
    <property type="project" value="TreeGrafter"/>
</dbReference>
<evidence type="ECO:0000313" key="12">
    <source>
        <dbReference type="Proteomes" id="UP000185669"/>
    </source>
</evidence>
<dbReference type="PANTHER" id="PTHR11795">
    <property type="entry name" value="BRANCHED-CHAIN AMINO ACID TRANSPORT SYSTEM PERMEASE PROTEIN LIVH"/>
    <property type="match status" value="1"/>
</dbReference>
<dbReference type="GO" id="GO:1903806">
    <property type="term" value="P:L-isoleucine import across plasma membrane"/>
    <property type="evidence" value="ECO:0007669"/>
    <property type="project" value="TreeGrafter"/>
</dbReference>
<evidence type="ECO:0000313" key="11">
    <source>
        <dbReference type="EMBL" id="SIQ34534.1"/>
    </source>
</evidence>
<comment type="subcellular location">
    <subcellularLocation>
        <location evidence="1">Cell membrane</location>
        <topology evidence="1">Multi-pass membrane protein</topology>
    </subcellularLocation>
</comment>
<comment type="similarity">
    <text evidence="9">Belongs to the binding-protein-dependent transport system permease family. LivHM subfamily.</text>
</comment>
<feature type="transmembrane region" description="Helical" evidence="10">
    <location>
        <begin position="195"/>
        <end position="214"/>
    </location>
</feature>
<dbReference type="GO" id="GO:0015192">
    <property type="term" value="F:L-phenylalanine transmembrane transporter activity"/>
    <property type="evidence" value="ECO:0007669"/>
    <property type="project" value="TreeGrafter"/>
</dbReference>
<keyword evidence="2" id="KW-0813">Transport</keyword>
<keyword evidence="3" id="KW-1003">Cell membrane</keyword>
<dbReference type="InterPro" id="IPR001851">
    <property type="entry name" value="ABC_transp_permease"/>
</dbReference>
<accession>A0A1N6S079</accession>
<keyword evidence="8 10" id="KW-0472">Membrane</keyword>
<keyword evidence="5 10" id="KW-0812">Transmembrane</keyword>
<keyword evidence="7 10" id="KW-1133">Transmembrane helix</keyword>
<evidence type="ECO:0000256" key="9">
    <source>
        <dbReference type="ARBA" id="ARBA00037998"/>
    </source>
</evidence>
<dbReference type="STRING" id="56779.SAMN05421834_103148"/>
<dbReference type="PANTHER" id="PTHR11795:SF371">
    <property type="entry name" value="HIGH-AFFINITY BRANCHED-CHAIN AMINO ACID TRANSPORT SYSTEM PERMEASE PROTEIN LIVH"/>
    <property type="match status" value="1"/>
</dbReference>
<keyword evidence="6" id="KW-0029">Amino-acid transport</keyword>
<dbReference type="GO" id="GO:0015190">
    <property type="term" value="F:L-leucine transmembrane transporter activity"/>
    <property type="evidence" value="ECO:0007669"/>
    <property type="project" value="TreeGrafter"/>
</dbReference>
<dbReference type="RefSeq" id="WP_076543996.1">
    <property type="nucleotide sequence ID" value="NZ_FTNC01000003.1"/>
</dbReference>
<dbReference type="OrthoDB" id="1957798at2"/>
<dbReference type="Proteomes" id="UP000185669">
    <property type="component" value="Unassembled WGS sequence"/>
</dbReference>
<evidence type="ECO:0000256" key="7">
    <source>
        <dbReference type="ARBA" id="ARBA00022989"/>
    </source>
</evidence>
<gene>
    <name evidence="11" type="ORF">SAMN05421834_103148</name>
</gene>
<dbReference type="GO" id="GO:0005886">
    <property type="term" value="C:plasma membrane"/>
    <property type="evidence" value="ECO:0007669"/>
    <property type="project" value="UniProtKB-SubCell"/>
</dbReference>
<dbReference type="EMBL" id="FTNC01000003">
    <property type="protein sequence ID" value="SIQ34534.1"/>
    <property type="molecule type" value="Genomic_DNA"/>
</dbReference>
<dbReference type="InterPro" id="IPR052157">
    <property type="entry name" value="BCAA_transport_permease"/>
</dbReference>
<dbReference type="GO" id="GO:0005304">
    <property type="term" value="F:L-valine transmembrane transporter activity"/>
    <property type="evidence" value="ECO:0007669"/>
    <property type="project" value="TreeGrafter"/>
</dbReference>
<proteinExistence type="inferred from homology"/>
<protein>
    <submittedName>
        <fullName evidence="11">Amino acid/amide ABC transporter membrane protein 1, HAAT family</fullName>
    </submittedName>
</protein>
<dbReference type="AlphaFoldDB" id="A0A1N6S079"/>
<dbReference type="CDD" id="cd06582">
    <property type="entry name" value="TM_PBP1_LivH_like"/>
    <property type="match status" value="1"/>
</dbReference>
<dbReference type="Pfam" id="PF02653">
    <property type="entry name" value="BPD_transp_2"/>
    <property type="match status" value="1"/>
</dbReference>
<evidence type="ECO:0000256" key="2">
    <source>
        <dbReference type="ARBA" id="ARBA00022448"/>
    </source>
</evidence>
<dbReference type="GO" id="GO:0015808">
    <property type="term" value="P:L-alanine transport"/>
    <property type="evidence" value="ECO:0007669"/>
    <property type="project" value="TreeGrafter"/>
</dbReference>
<feature type="transmembrane region" description="Helical" evidence="10">
    <location>
        <begin position="92"/>
        <end position="115"/>
    </location>
</feature>
<evidence type="ECO:0000256" key="10">
    <source>
        <dbReference type="SAM" id="Phobius"/>
    </source>
</evidence>
<feature type="transmembrane region" description="Helical" evidence="10">
    <location>
        <begin position="226"/>
        <end position="248"/>
    </location>
</feature>